<reference evidence="3" key="3">
    <citation type="submission" date="2025-08" db="UniProtKB">
        <authorList>
            <consortium name="RefSeq"/>
        </authorList>
    </citation>
    <scope>IDENTIFICATION</scope>
    <source>
        <strain evidence="3">CBS 342.82</strain>
    </source>
</reference>
<proteinExistence type="predicted"/>
<reference evidence="3" key="2">
    <citation type="submission" date="2020-04" db="EMBL/GenBank/DDBJ databases">
        <authorList>
            <consortium name="NCBI Genome Project"/>
        </authorList>
    </citation>
    <scope>NUCLEOTIDE SEQUENCE</scope>
    <source>
        <strain evidence="3">CBS 342.82</strain>
    </source>
</reference>
<dbReference type="GeneID" id="54358162"/>
<dbReference type="RefSeq" id="XP_033459672.1">
    <property type="nucleotide sequence ID" value="XM_033600362.1"/>
</dbReference>
<dbReference type="InterPro" id="IPR003609">
    <property type="entry name" value="Pan_app"/>
</dbReference>
<dbReference type="OrthoDB" id="63533at2759"/>
<dbReference type="Proteomes" id="UP000504637">
    <property type="component" value="Unplaced"/>
</dbReference>
<protein>
    <recommendedName>
        <fullName evidence="1">Apple domain-containing protein</fullName>
    </recommendedName>
</protein>
<feature type="non-terminal residue" evidence="3">
    <location>
        <position position="81"/>
    </location>
</feature>
<keyword evidence="2" id="KW-1185">Reference proteome</keyword>
<gene>
    <name evidence="3" type="ORF">K489DRAFT_298863</name>
</gene>
<reference evidence="3" key="1">
    <citation type="submission" date="2020-01" db="EMBL/GenBank/DDBJ databases">
        <authorList>
            <consortium name="DOE Joint Genome Institute"/>
            <person name="Haridas S."/>
            <person name="Albert R."/>
            <person name="Binder M."/>
            <person name="Bloem J."/>
            <person name="Labutti K."/>
            <person name="Salamov A."/>
            <person name="Andreopoulos B."/>
            <person name="Baker S.E."/>
            <person name="Barry K."/>
            <person name="Bills G."/>
            <person name="Bluhm B.H."/>
            <person name="Cannon C."/>
            <person name="Castanera R."/>
            <person name="Culley D.E."/>
            <person name="Daum C."/>
            <person name="Ezra D."/>
            <person name="Gonzalez J.B."/>
            <person name="Henrissat B."/>
            <person name="Kuo A."/>
            <person name="Liang C."/>
            <person name="Lipzen A."/>
            <person name="Lutzoni F."/>
            <person name="Magnuson J."/>
            <person name="Mondo S."/>
            <person name="Nolan M."/>
            <person name="Ohm R."/>
            <person name="Pangilinan J."/>
            <person name="Park H.-J."/>
            <person name="Ramirez L."/>
            <person name="Alfaro M."/>
            <person name="Sun H."/>
            <person name="Tritt A."/>
            <person name="Yoshinaga Y."/>
            <person name="Zwiers L.-H."/>
            <person name="Turgeon B.G."/>
            <person name="Goodwin S.B."/>
            <person name="Spatafora J.W."/>
            <person name="Crous P.W."/>
            <person name="Grigoriev I.V."/>
        </authorList>
    </citation>
    <scope>NUCLEOTIDE SEQUENCE</scope>
    <source>
        <strain evidence="3">CBS 342.82</strain>
    </source>
</reference>
<evidence type="ECO:0000313" key="3">
    <source>
        <dbReference type="RefSeq" id="XP_033459672.1"/>
    </source>
</evidence>
<dbReference type="SUPFAM" id="SSF57414">
    <property type="entry name" value="Hairpin loop containing domain-like"/>
    <property type="match status" value="1"/>
</dbReference>
<accession>A0A6J3M3N4</accession>
<evidence type="ECO:0000259" key="1">
    <source>
        <dbReference type="Pfam" id="PF14295"/>
    </source>
</evidence>
<evidence type="ECO:0000313" key="2">
    <source>
        <dbReference type="Proteomes" id="UP000504637"/>
    </source>
</evidence>
<dbReference type="Pfam" id="PF14295">
    <property type="entry name" value="PAN_4"/>
    <property type="match status" value="1"/>
</dbReference>
<organism evidence="3">
    <name type="scientific">Dissoconium aciculare CBS 342.82</name>
    <dbReference type="NCBI Taxonomy" id="1314786"/>
    <lineage>
        <taxon>Eukaryota</taxon>
        <taxon>Fungi</taxon>
        <taxon>Dikarya</taxon>
        <taxon>Ascomycota</taxon>
        <taxon>Pezizomycotina</taxon>
        <taxon>Dothideomycetes</taxon>
        <taxon>Dothideomycetidae</taxon>
        <taxon>Mycosphaerellales</taxon>
        <taxon>Dissoconiaceae</taxon>
        <taxon>Dissoconium</taxon>
    </lineage>
</organism>
<sequence length="81" mass="8938">DYQGKKWDVKCDTDYPGNDIATVACETFEHCFRVCTDYPGCVAFSYLPGICYLKERALHPVSKPNVDAAALVDPPAHPTTT</sequence>
<dbReference type="Gene3D" id="3.50.4.10">
    <property type="entry name" value="Hepatocyte Growth Factor"/>
    <property type="match status" value="1"/>
</dbReference>
<name>A0A6J3M3N4_9PEZI</name>
<feature type="domain" description="Apple" evidence="1">
    <location>
        <begin position="13"/>
        <end position="54"/>
    </location>
</feature>
<dbReference type="AlphaFoldDB" id="A0A6J3M3N4"/>
<feature type="non-terminal residue" evidence="3">
    <location>
        <position position="1"/>
    </location>
</feature>